<feature type="compositionally biased region" description="Acidic residues" evidence="1">
    <location>
        <begin position="157"/>
        <end position="171"/>
    </location>
</feature>
<feature type="region of interest" description="Disordered" evidence="1">
    <location>
        <begin position="156"/>
        <end position="181"/>
    </location>
</feature>
<dbReference type="EMBL" id="CAKLBY020000075">
    <property type="protein sequence ID" value="CAK7924507.1"/>
    <property type="molecule type" value="Genomic_DNA"/>
</dbReference>
<evidence type="ECO:0000313" key="3">
    <source>
        <dbReference type="Proteomes" id="UP001162060"/>
    </source>
</evidence>
<protein>
    <submittedName>
        <fullName evidence="2">Uncharacterized protein</fullName>
    </submittedName>
</protein>
<name>A0AAV1TSU5_9STRA</name>
<comment type="caution">
    <text evidence="2">The sequence shown here is derived from an EMBL/GenBank/DDBJ whole genome shotgun (WGS) entry which is preliminary data.</text>
</comment>
<sequence>MCDVLQLQPAGAFLRAARSFQTSDAEHRFSNPIAVVGSCTDIDVALRLDLDYDDAKTEPSKACCLELQSQLDDEPLDFLTTIRRGLEDLAVEVSDDECNDDDDEDEASSYYQASTENTYYSPNQKHPFCSGLMDDAADLSDTSTASSSLLTAWALQESEDEENDDSEDEGGRDDLIFRLEM</sequence>
<reference evidence="2" key="1">
    <citation type="submission" date="2024-01" db="EMBL/GenBank/DDBJ databases">
        <authorList>
            <person name="Webb A."/>
        </authorList>
    </citation>
    <scope>NUCLEOTIDE SEQUENCE</scope>
    <source>
        <strain evidence="2">Pm1</strain>
    </source>
</reference>
<proteinExistence type="predicted"/>
<dbReference type="Proteomes" id="UP001162060">
    <property type="component" value="Unassembled WGS sequence"/>
</dbReference>
<organism evidence="2 3">
    <name type="scientific">Peronospora matthiolae</name>
    <dbReference type="NCBI Taxonomy" id="2874970"/>
    <lineage>
        <taxon>Eukaryota</taxon>
        <taxon>Sar</taxon>
        <taxon>Stramenopiles</taxon>
        <taxon>Oomycota</taxon>
        <taxon>Peronosporomycetes</taxon>
        <taxon>Peronosporales</taxon>
        <taxon>Peronosporaceae</taxon>
        <taxon>Peronospora</taxon>
    </lineage>
</organism>
<accession>A0AAV1TSU5</accession>
<dbReference type="AlphaFoldDB" id="A0AAV1TSU5"/>
<gene>
    <name evidence="2" type="ORF">PM001_LOCUS9657</name>
</gene>
<evidence type="ECO:0000256" key="1">
    <source>
        <dbReference type="SAM" id="MobiDB-lite"/>
    </source>
</evidence>
<feature type="compositionally biased region" description="Basic and acidic residues" evidence="1">
    <location>
        <begin position="172"/>
        <end position="181"/>
    </location>
</feature>
<evidence type="ECO:0000313" key="2">
    <source>
        <dbReference type="EMBL" id="CAK7924507.1"/>
    </source>
</evidence>